<reference evidence="15 16" key="1">
    <citation type="submission" date="2017-10" db="EMBL/GenBank/DDBJ databases">
        <title>Genome announcement of Methylocella silvestris TVC from permafrost.</title>
        <authorList>
            <person name="Wang J."/>
            <person name="Geng K."/>
            <person name="Ul-Haque F."/>
            <person name="Crombie A.T."/>
            <person name="Street L.E."/>
            <person name="Wookey P.A."/>
            <person name="Murrell J.C."/>
            <person name="Pratscher J."/>
        </authorList>
    </citation>
    <scope>NUCLEOTIDE SEQUENCE [LARGE SCALE GENOMIC DNA]</scope>
    <source>
        <strain evidence="15 16">TVC</strain>
    </source>
</reference>
<dbReference type="InterPro" id="IPR009647">
    <property type="entry name" value="PBP_C"/>
</dbReference>
<gene>
    <name evidence="15" type="ORF">CR492_03625</name>
</gene>
<comment type="pathway">
    <text evidence="1">Cell wall biogenesis; peptidoglycan biosynthesis.</text>
</comment>
<evidence type="ECO:0000313" key="15">
    <source>
        <dbReference type="EMBL" id="PNG27191.1"/>
    </source>
</evidence>
<dbReference type="SUPFAM" id="SSF56601">
    <property type="entry name" value="beta-lactamase/transpeptidase-like"/>
    <property type="match status" value="1"/>
</dbReference>
<feature type="domain" description="Penicillin-binding C-terminal" evidence="14">
    <location>
        <begin position="725"/>
        <end position="796"/>
    </location>
</feature>
<dbReference type="PANTHER" id="PTHR32282">
    <property type="entry name" value="BINDING PROTEIN TRANSPEPTIDASE, PUTATIVE-RELATED"/>
    <property type="match status" value="1"/>
</dbReference>
<protein>
    <recommendedName>
        <fullName evidence="10">peptidoglycan glycosyltransferase</fullName>
        <ecNumber evidence="10">2.4.99.28</ecNumber>
    </recommendedName>
</protein>
<dbReference type="Proteomes" id="UP000236286">
    <property type="component" value="Unassembled WGS sequence"/>
</dbReference>
<dbReference type="Gene3D" id="1.10.3810.10">
    <property type="entry name" value="Biosynthetic peptidoglycan transglycosylase-like"/>
    <property type="match status" value="1"/>
</dbReference>
<evidence type="ECO:0000313" key="16">
    <source>
        <dbReference type="Proteomes" id="UP000236286"/>
    </source>
</evidence>
<dbReference type="EC" id="2.4.99.28" evidence="10"/>
<dbReference type="AlphaFoldDB" id="A0A2J7TK92"/>
<evidence type="ECO:0000256" key="8">
    <source>
        <dbReference type="ARBA" id="ARBA00022801"/>
    </source>
</evidence>
<evidence type="ECO:0000259" key="14">
    <source>
        <dbReference type="Pfam" id="PF06832"/>
    </source>
</evidence>
<evidence type="ECO:0000259" key="13">
    <source>
        <dbReference type="Pfam" id="PF00912"/>
    </source>
</evidence>
<evidence type="ECO:0000256" key="3">
    <source>
        <dbReference type="ARBA" id="ARBA00007739"/>
    </source>
</evidence>
<dbReference type="GO" id="GO:0006508">
    <property type="term" value="P:proteolysis"/>
    <property type="evidence" value="ECO:0007669"/>
    <property type="project" value="UniProtKB-KW"/>
</dbReference>
<evidence type="ECO:0000256" key="2">
    <source>
        <dbReference type="ARBA" id="ARBA00007090"/>
    </source>
</evidence>
<evidence type="ECO:0000256" key="9">
    <source>
        <dbReference type="ARBA" id="ARBA00023268"/>
    </source>
</evidence>
<dbReference type="Pfam" id="PF00905">
    <property type="entry name" value="Transpeptidase"/>
    <property type="match status" value="1"/>
</dbReference>
<dbReference type="SUPFAM" id="SSF53955">
    <property type="entry name" value="Lysozyme-like"/>
    <property type="match status" value="1"/>
</dbReference>
<comment type="similarity">
    <text evidence="2">In the C-terminal section; belongs to the transpeptidase family.</text>
</comment>
<keyword evidence="8" id="KW-0378">Hydrolase</keyword>
<dbReference type="InterPro" id="IPR036950">
    <property type="entry name" value="PBP_transglycosylase"/>
</dbReference>
<dbReference type="GO" id="GO:0008955">
    <property type="term" value="F:peptidoglycan glycosyltransferase activity"/>
    <property type="evidence" value="ECO:0007669"/>
    <property type="project" value="UniProtKB-EC"/>
</dbReference>
<keyword evidence="9" id="KW-0511">Multifunctional enzyme</keyword>
<dbReference type="GO" id="GO:0004180">
    <property type="term" value="F:carboxypeptidase activity"/>
    <property type="evidence" value="ECO:0007669"/>
    <property type="project" value="UniProtKB-KW"/>
</dbReference>
<dbReference type="GO" id="GO:0030288">
    <property type="term" value="C:outer membrane-bounded periplasmic space"/>
    <property type="evidence" value="ECO:0007669"/>
    <property type="project" value="TreeGrafter"/>
</dbReference>
<evidence type="ECO:0000256" key="6">
    <source>
        <dbReference type="ARBA" id="ARBA00022676"/>
    </source>
</evidence>
<feature type="domain" description="Glycosyl transferase family 51" evidence="13">
    <location>
        <begin position="126"/>
        <end position="278"/>
    </location>
</feature>
<dbReference type="PANTHER" id="PTHR32282:SF15">
    <property type="entry name" value="PENICILLIN-BINDING PROTEIN 1C"/>
    <property type="match status" value="1"/>
</dbReference>
<feature type="domain" description="Penicillin-binding protein transpeptidase" evidence="12">
    <location>
        <begin position="374"/>
        <end position="594"/>
    </location>
</feature>
<organism evidence="15 16">
    <name type="scientific">Methylocella silvestris</name>
    <dbReference type="NCBI Taxonomy" id="199596"/>
    <lineage>
        <taxon>Bacteria</taxon>
        <taxon>Pseudomonadati</taxon>
        <taxon>Pseudomonadota</taxon>
        <taxon>Alphaproteobacteria</taxon>
        <taxon>Hyphomicrobiales</taxon>
        <taxon>Beijerinckiaceae</taxon>
        <taxon>Methylocella</taxon>
    </lineage>
</organism>
<evidence type="ECO:0000256" key="10">
    <source>
        <dbReference type="ARBA" id="ARBA00044770"/>
    </source>
</evidence>
<dbReference type="GO" id="GO:0008658">
    <property type="term" value="F:penicillin binding"/>
    <property type="evidence" value="ECO:0007669"/>
    <property type="project" value="InterPro"/>
</dbReference>
<evidence type="ECO:0000259" key="12">
    <source>
        <dbReference type="Pfam" id="PF00905"/>
    </source>
</evidence>
<dbReference type="RefSeq" id="WP_102842387.1">
    <property type="nucleotide sequence ID" value="NZ_PDZR01000002.1"/>
</dbReference>
<keyword evidence="7 15" id="KW-0808">Transferase</keyword>
<comment type="similarity">
    <text evidence="3">In the N-terminal section; belongs to the glycosyltransferase 51 family.</text>
</comment>
<comment type="caution">
    <text evidence="15">The sequence shown here is derived from an EMBL/GenBank/DDBJ whole genome shotgun (WGS) entry which is preliminary data.</text>
</comment>
<dbReference type="InterPro" id="IPR023346">
    <property type="entry name" value="Lysozyme-like_dom_sf"/>
</dbReference>
<evidence type="ECO:0000256" key="4">
    <source>
        <dbReference type="ARBA" id="ARBA00022645"/>
    </source>
</evidence>
<name>A0A2J7TK92_METSI</name>
<dbReference type="Pfam" id="PF00912">
    <property type="entry name" value="Transgly"/>
    <property type="match status" value="1"/>
</dbReference>
<dbReference type="Pfam" id="PF06832">
    <property type="entry name" value="BiPBP_C"/>
    <property type="match status" value="1"/>
</dbReference>
<evidence type="ECO:0000256" key="7">
    <source>
        <dbReference type="ARBA" id="ARBA00022679"/>
    </source>
</evidence>
<evidence type="ECO:0000256" key="1">
    <source>
        <dbReference type="ARBA" id="ARBA00004752"/>
    </source>
</evidence>
<dbReference type="EMBL" id="PDZR01000002">
    <property type="protein sequence ID" value="PNG27191.1"/>
    <property type="molecule type" value="Genomic_DNA"/>
</dbReference>
<dbReference type="InterPro" id="IPR001264">
    <property type="entry name" value="Glyco_trans_51"/>
</dbReference>
<dbReference type="OrthoDB" id="9766909at2"/>
<sequence>MARAPDGESLSPDRARAPNWRRSLALACGIALAALGVRFAIVVDQRAHLTSPPPTPMLYDRRGSFIAQIGAPRIDRDGFGLNQSKTMRRDRFECLERDAGGKPASTFPHPASCGKAGARLLDYGYWPLKNPPERIVRATLALEDRRFHAHPGVDPIAVAGAAWRRLRSGGRAGASTLAMQIARMQHPQPRSLKAKIEEAVTAVVLTWRYGREALLSHYLRLAPYGNGSHGIAHAARFYFDKPAEDLSFAEIALLSGLPQSPTRLNPLRPSGLFQAKRRGARALAELARQKVIDGAELSLAQNQLRALSAQPPPRRPEALHLVLRYENRMRLRPLRDGDDPRIKTSIDLDAQRRLTALARRSLNVWRGAGAGQVAALVVERGSGAVVAALGSSDYADKRAGAVDFTRAPRSPGSALKPFIYALALDRGVARPGGVLADLPEGASGVSNADGHFLGPMLPRQALANSRNVPAINLLRGVGLDEALRFLRKLGLAEVSAPADSFGVAMALGALPTTLERMVRAYGALADDGMLSELVWLHDGARPPSVRVMSADAARLVTSFLSDPMARLPSFPRYGPLEYPFPTAVKTGTSQGYRDAVTLAFTRDYIVGVWLGRPDAGTMTRLTGSNSAARLARAILVDLHKARPGDLEDLSFPPPQGRVPVELCLFGAMRASSAKGCGQTLTEWLRPDEIPVEEAEAPIPARQRAWAIAEGYRVTSEEGASVETARDNIRLSIVSPENDIRVWRNPDAPAGLSRISLKALVEPKTPQVVWYVDGAPFALADPDAPLNWPLQKGAHQFQLRLPLRPGASKIVRITVE</sequence>
<proteinExistence type="inferred from homology"/>
<dbReference type="InterPro" id="IPR050396">
    <property type="entry name" value="Glycosyltr_51/Transpeptidase"/>
</dbReference>
<evidence type="ECO:0000256" key="11">
    <source>
        <dbReference type="ARBA" id="ARBA00049902"/>
    </source>
</evidence>
<evidence type="ECO:0000256" key="5">
    <source>
        <dbReference type="ARBA" id="ARBA00022670"/>
    </source>
</evidence>
<dbReference type="GO" id="GO:0009252">
    <property type="term" value="P:peptidoglycan biosynthetic process"/>
    <property type="evidence" value="ECO:0007669"/>
    <property type="project" value="UniProtKB-UniPathway"/>
</dbReference>
<keyword evidence="5" id="KW-0645">Protease</keyword>
<dbReference type="Gene3D" id="3.40.710.10">
    <property type="entry name" value="DD-peptidase/beta-lactamase superfamily"/>
    <property type="match status" value="1"/>
</dbReference>
<comment type="catalytic activity">
    <reaction evidence="11">
        <text>[GlcNAc-(1-&gt;4)-Mur2Ac(oyl-L-Ala-gamma-D-Glu-L-Lys-D-Ala-D-Ala)](n)-di-trans,octa-cis-undecaprenyl diphosphate + beta-D-GlcNAc-(1-&gt;4)-Mur2Ac(oyl-L-Ala-gamma-D-Glu-L-Lys-D-Ala-D-Ala)-di-trans,octa-cis-undecaprenyl diphosphate = [GlcNAc-(1-&gt;4)-Mur2Ac(oyl-L-Ala-gamma-D-Glu-L-Lys-D-Ala-D-Ala)](n+1)-di-trans,octa-cis-undecaprenyl diphosphate + di-trans,octa-cis-undecaprenyl diphosphate + H(+)</text>
        <dbReference type="Rhea" id="RHEA:23708"/>
        <dbReference type="Rhea" id="RHEA-COMP:9602"/>
        <dbReference type="Rhea" id="RHEA-COMP:9603"/>
        <dbReference type="ChEBI" id="CHEBI:15378"/>
        <dbReference type="ChEBI" id="CHEBI:58405"/>
        <dbReference type="ChEBI" id="CHEBI:60033"/>
        <dbReference type="ChEBI" id="CHEBI:78435"/>
        <dbReference type="EC" id="2.4.99.28"/>
    </reaction>
</comment>
<dbReference type="UniPathway" id="UPA00219"/>
<accession>A0A2J7TK92</accession>
<keyword evidence="6" id="KW-0328">Glycosyltransferase</keyword>
<dbReference type="InterPro" id="IPR012338">
    <property type="entry name" value="Beta-lactam/transpept-like"/>
</dbReference>
<keyword evidence="4" id="KW-0121">Carboxypeptidase</keyword>
<dbReference type="InterPro" id="IPR001460">
    <property type="entry name" value="PCN-bd_Tpept"/>
</dbReference>